<reference evidence="4" key="1">
    <citation type="submission" date="2019-07" db="EMBL/GenBank/DDBJ databases">
        <authorList>
            <person name="Palmer J.M."/>
        </authorList>
    </citation>
    <scope>NUCLEOTIDE SEQUENCE</scope>
    <source>
        <strain evidence="4">PC9</strain>
    </source>
</reference>
<dbReference type="GeneID" id="59377344"/>
<dbReference type="RefSeq" id="XP_036630677.1">
    <property type="nucleotide sequence ID" value="XM_036777057.1"/>
</dbReference>
<keyword evidence="5" id="KW-1185">Reference proteome</keyword>
<protein>
    <recommendedName>
        <fullName evidence="3">Alpha-ketoglutarate-dependent dioxygenase AlkB-like domain-containing protein</fullName>
    </recommendedName>
</protein>
<feature type="domain" description="Alpha-ketoglutarate-dependent dioxygenase AlkB-like" evidence="3">
    <location>
        <begin position="729"/>
        <end position="863"/>
    </location>
</feature>
<dbReference type="InterPro" id="IPR032852">
    <property type="entry name" value="ALKBH2"/>
</dbReference>
<evidence type="ECO:0000256" key="1">
    <source>
        <dbReference type="PIRSR" id="PIRSR632852-1"/>
    </source>
</evidence>
<dbReference type="PANTHER" id="PTHR31573:SF4">
    <property type="entry name" value="FE2OG DIOXYGENASE DOMAIN-CONTAINING PROTEIN"/>
    <property type="match status" value="1"/>
</dbReference>
<dbReference type="VEuPathDB" id="FungiDB:PC9H_007526"/>
<evidence type="ECO:0000313" key="4">
    <source>
        <dbReference type="EMBL" id="KAF7428305.1"/>
    </source>
</evidence>
<dbReference type="Pfam" id="PF13532">
    <property type="entry name" value="2OG-FeII_Oxy_2"/>
    <property type="match status" value="1"/>
</dbReference>
<feature type="compositionally biased region" description="Basic residues" evidence="2">
    <location>
        <begin position="186"/>
        <end position="198"/>
    </location>
</feature>
<dbReference type="PANTHER" id="PTHR31573">
    <property type="entry name" value="ALPHA-KETOGLUTARATE-DEPENDENT DIOXYGENASE ALKB HOMOLOG 2"/>
    <property type="match status" value="1"/>
</dbReference>
<dbReference type="SUPFAM" id="SSF51197">
    <property type="entry name" value="Clavaminate synthase-like"/>
    <property type="match status" value="1"/>
</dbReference>
<feature type="region of interest" description="Disordered" evidence="2">
    <location>
        <begin position="298"/>
        <end position="321"/>
    </location>
</feature>
<organism evidence="4 5">
    <name type="scientific">Pleurotus ostreatus</name>
    <name type="common">Oyster mushroom</name>
    <name type="synonym">White-rot fungus</name>
    <dbReference type="NCBI Taxonomy" id="5322"/>
    <lineage>
        <taxon>Eukaryota</taxon>
        <taxon>Fungi</taxon>
        <taxon>Dikarya</taxon>
        <taxon>Basidiomycota</taxon>
        <taxon>Agaricomycotina</taxon>
        <taxon>Agaricomycetes</taxon>
        <taxon>Agaricomycetidae</taxon>
        <taxon>Agaricales</taxon>
        <taxon>Pleurotineae</taxon>
        <taxon>Pleurotaceae</taxon>
        <taxon>Pleurotus</taxon>
    </lineage>
</organism>
<accession>A0A8H6ZR98</accession>
<evidence type="ECO:0000313" key="5">
    <source>
        <dbReference type="Proteomes" id="UP000623687"/>
    </source>
</evidence>
<sequence>MNTPRDWTDFSALDPNSNSVIATYFEVARALREESRPSRGGRKPWLTSLAANILGNDEAHNIAVAWLKSAFTASDKDLKKAQQFSQRLCSPRRLDKDSVAIFVDAWWIFSENQGGTLVADFLNKKRRERGFVDDLNFIKQIGGQLQDSANAEAVNGQSPAKRSHARDPGPETSLPKKTKVVNQPSKRQKRTSGKRKRFLQPDNISSTGGSVTNALVRPSRADIKLEGAEPGPLPVTTNAASEGASIQQRPHVLSDLRPHLPQPFSVGPLRQMASVLDTHEEVPPMPNWIMDDIDIEQTGDPNAASASIPDNALPTTGQSAPKPCLQIKPPLWAVSRQEVCESFDWFRSYQGGVYHANGFAKGYLLSAFAASRDIFHHGGQVIISHGGGKWESQHMTRGQVETHLADDQLAQDKSVRALIANYNNKRPLVLLIDDKYALFPFNLSASGITYAVLGFYFISGYWAEYQKASNERGRVVRYKFAFQWCSNQGIPWWLHPNASTTPSTHIDQGSIILYQHVKQERMCPRCQTHSPSVYTQWMCLKPDCSAFWINQHGKSPAEDCLTYDDEFLKLAPEPPCPYRSVDLIPHRPQPRPTDGITTDYVYTRGWRCPSCNRLACRSKWEQWECPSCGWSLPVQGRTRKASELRGIKMDVGFYDHAITNGSGIKQGPSVSYMSNGGQGHYQAFELPQQRGRIVIIHGCLPFGNVDADHIFEEYQKHASSVRGTMLTHYFSQNAGAPYQYVGGADNTIPFENAPVVSKARDLIQARLRQALNIQIEFNEVLSCAYMCKQKMAFHSDAEKGLGPIVAGLSLGAPALMHFRPCSRFEPDVNKRGTILSLILRHGDILLMDGSEVQQFYEHTVVPANFRIAATARLISPENAMDGSAKRAIKLEA</sequence>
<feature type="compositionally biased region" description="Polar residues" evidence="2">
    <location>
        <begin position="202"/>
        <end position="213"/>
    </location>
</feature>
<feature type="binding site" evidence="1">
    <location>
        <position position="785"/>
    </location>
    <ligand>
        <name>2-oxoglutarate</name>
        <dbReference type="ChEBI" id="CHEBI:16810"/>
    </ligand>
</feature>
<dbReference type="GO" id="GO:0008198">
    <property type="term" value="F:ferrous iron binding"/>
    <property type="evidence" value="ECO:0007669"/>
    <property type="project" value="TreeGrafter"/>
</dbReference>
<feature type="binding site" evidence="1">
    <location>
        <position position="858"/>
    </location>
    <ligand>
        <name>2-oxoglutarate</name>
        <dbReference type="ChEBI" id="CHEBI:16810"/>
    </ligand>
</feature>
<dbReference type="InterPro" id="IPR027450">
    <property type="entry name" value="AlkB-like"/>
</dbReference>
<evidence type="ECO:0000259" key="3">
    <source>
        <dbReference type="Pfam" id="PF13532"/>
    </source>
</evidence>
<name>A0A8H6ZR98_PLEOS</name>
<dbReference type="AlphaFoldDB" id="A0A8H6ZR98"/>
<feature type="region of interest" description="Disordered" evidence="2">
    <location>
        <begin position="148"/>
        <end position="245"/>
    </location>
</feature>
<feature type="compositionally biased region" description="Polar residues" evidence="2">
    <location>
        <begin position="148"/>
        <end position="160"/>
    </location>
</feature>
<dbReference type="GO" id="GO:0051747">
    <property type="term" value="F:cytosine C-5 DNA demethylase activity"/>
    <property type="evidence" value="ECO:0007669"/>
    <property type="project" value="TreeGrafter"/>
</dbReference>
<dbReference type="Proteomes" id="UP000623687">
    <property type="component" value="Unassembled WGS sequence"/>
</dbReference>
<dbReference type="EMBL" id="JACETU010000005">
    <property type="protein sequence ID" value="KAF7428305.1"/>
    <property type="molecule type" value="Genomic_DNA"/>
</dbReference>
<evidence type="ECO:0000256" key="2">
    <source>
        <dbReference type="SAM" id="MobiDB-lite"/>
    </source>
</evidence>
<dbReference type="GO" id="GO:0035516">
    <property type="term" value="F:broad specificity oxidative DNA demethylase activity"/>
    <property type="evidence" value="ECO:0007669"/>
    <property type="project" value="TreeGrafter"/>
</dbReference>
<comment type="caution">
    <text evidence="4">The sequence shown here is derived from an EMBL/GenBank/DDBJ whole genome shotgun (WGS) entry which is preliminary data.</text>
</comment>
<feature type="compositionally biased region" description="Polar residues" evidence="2">
    <location>
        <begin position="235"/>
        <end position="245"/>
    </location>
</feature>
<dbReference type="InterPro" id="IPR037151">
    <property type="entry name" value="AlkB-like_sf"/>
</dbReference>
<gene>
    <name evidence="4" type="ORF">PC9H_007526</name>
</gene>
<dbReference type="Gene3D" id="2.60.120.590">
    <property type="entry name" value="Alpha-ketoglutarate-dependent dioxygenase AlkB-like"/>
    <property type="match status" value="1"/>
</dbReference>
<proteinExistence type="predicted"/>
<dbReference type="OrthoDB" id="2163491at2759"/>
<feature type="binding site" evidence="1">
    <location>
        <position position="794"/>
    </location>
    <ligand>
        <name>2-oxoglutarate</name>
        <dbReference type="ChEBI" id="CHEBI:16810"/>
    </ligand>
</feature>
<dbReference type="GO" id="GO:0006307">
    <property type="term" value="P:DNA alkylation repair"/>
    <property type="evidence" value="ECO:0007669"/>
    <property type="project" value="TreeGrafter"/>
</dbReference>